<keyword evidence="2" id="KW-1185">Reference proteome</keyword>
<dbReference type="KEGG" id="adin:H7849_16090"/>
<proteinExistence type="predicted"/>
<gene>
    <name evidence="1" type="ORF">H7849_16090</name>
</gene>
<organism evidence="1 2">
    <name type="scientific">Alloacidobacterium dinghuense</name>
    <dbReference type="NCBI Taxonomy" id="2763107"/>
    <lineage>
        <taxon>Bacteria</taxon>
        <taxon>Pseudomonadati</taxon>
        <taxon>Acidobacteriota</taxon>
        <taxon>Terriglobia</taxon>
        <taxon>Terriglobales</taxon>
        <taxon>Acidobacteriaceae</taxon>
        <taxon>Alloacidobacterium</taxon>
    </lineage>
</organism>
<dbReference type="Proteomes" id="UP000515312">
    <property type="component" value="Chromosome"/>
</dbReference>
<accession>A0A7G8BDN0</accession>
<dbReference type="RefSeq" id="WP_186740676.1">
    <property type="nucleotide sequence ID" value="NZ_CP060394.1"/>
</dbReference>
<protein>
    <submittedName>
        <fullName evidence="1">Uncharacterized protein</fullName>
    </submittedName>
</protein>
<sequence length="81" mass="9389">MWSENDTLDASGGIDYDQAERYPIGARVLRNTIASIILRREDERTKTLRDTMAEFRCRSGTIAERNLFTPLLSRFAGFKRF</sequence>
<evidence type="ECO:0000313" key="1">
    <source>
        <dbReference type="EMBL" id="QNI30650.1"/>
    </source>
</evidence>
<dbReference type="EMBL" id="CP060394">
    <property type="protein sequence ID" value="QNI30650.1"/>
    <property type="molecule type" value="Genomic_DNA"/>
</dbReference>
<name>A0A7G8BDN0_9BACT</name>
<dbReference type="AlphaFoldDB" id="A0A7G8BDN0"/>
<reference evidence="1 2" key="1">
    <citation type="submission" date="2020-08" db="EMBL/GenBank/DDBJ databases">
        <title>Edaphobacter telluris sp. nov. and Acidobacterium dinghuensis sp. nov., two acidobacteria isolated from forest soil.</title>
        <authorList>
            <person name="Fu J."/>
            <person name="Qiu L."/>
        </authorList>
    </citation>
    <scope>NUCLEOTIDE SEQUENCE [LARGE SCALE GENOMIC DNA]</scope>
    <source>
        <strain evidence="1">4Y35</strain>
    </source>
</reference>
<evidence type="ECO:0000313" key="2">
    <source>
        <dbReference type="Proteomes" id="UP000515312"/>
    </source>
</evidence>